<evidence type="ECO:0000313" key="1">
    <source>
        <dbReference type="EMBL" id="CAH2085050.1"/>
    </source>
</evidence>
<dbReference type="EMBL" id="CAKOGL010000003">
    <property type="protein sequence ID" value="CAH2085050.1"/>
    <property type="molecule type" value="Genomic_DNA"/>
</dbReference>
<dbReference type="Gene3D" id="1.10.238.270">
    <property type="match status" value="1"/>
</dbReference>
<reference evidence="1" key="1">
    <citation type="submission" date="2022-03" db="EMBL/GenBank/DDBJ databases">
        <authorList>
            <person name="Tunstrom K."/>
        </authorList>
    </citation>
    <scope>NUCLEOTIDE SEQUENCE</scope>
</reference>
<evidence type="ECO:0000313" key="2">
    <source>
        <dbReference type="Proteomes" id="UP001153954"/>
    </source>
</evidence>
<dbReference type="AlphaFoldDB" id="A0AAU9THT3"/>
<proteinExistence type="predicted"/>
<keyword evidence="2" id="KW-1185">Reference proteome</keyword>
<organism evidence="1 2">
    <name type="scientific">Euphydryas editha</name>
    <name type="common">Edith's checkerspot</name>
    <dbReference type="NCBI Taxonomy" id="104508"/>
    <lineage>
        <taxon>Eukaryota</taxon>
        <taxon>Metazoa</taxon>
        <taxon>Ecdysozoa</taxon>
        <taxon>Arthropoda</taxon>
        <taxon>Hexapoda</taxon>
        <taxon>Insecta</taxon>
        <taxon>Pterygota</taxon>
        <taxon>Neoptera</taxon>
        <taxon>Endopterygota</taxon>
        <taxon>Lepidoptera</taxon>
        <taxon>Glossata</taxon>
        <taxon>Ditrysia</taxon>
        <taxon>Papilionoidea</taxon>
        <taxon>Nymphalidae</taxon>
        <taxon>Nymphalinae</taxon>
        <taxon>Euphydryas</taxon>
    </lineage>
</organism>
<dbReference type="Proteomes" id="UP001153954">
    <property type="component" value="Unassembled WGS sequence"/>
</dbReference>
<name>A0AAU9THT3_EUPED</name>
<accession>A0AAU9THT3</accession>
<sequence>MILIIQVYSCIGAPTIMSREVARQCGNSLYECERMTCLFRKSGWMDGEKVDKVKLAAHFDQLAKDHPEWTVAVDNAKATCMTTDLPAQGVYLNCPAYDVAFCTFASFVKNTQPSQWKSLPNCTKPRQFAAACPVCPPECFAPLVPTGSCNACLSLPRSP</sequence>
<comment type="caution">
    <text evidence="1">The sequence shown here is derived from an EMBL/GenBank/DDBJ whole genome shotgun (WGS) entry which is preliminary data.</text>
</comment>
<gene>
    <name evidence="1" type="ORF">EEDITHA_LOCUS1566</name>
</gene>
<protein>
    <submittedName>
        <fullName evidence="1">Uncharacterized protein</fullName>
    </submittedName>
</protein>